<evidence type="ECO:0000313" key="2">
    <source>
        <dbReference type="EMBL" id="POM69298.1"/>
    </source>
</evidence>
<gene>
    <name evidence="2" type="ORF">PHPALM_14430</name>
</gene>
<accession>A0A2P4XUR9</accession>
<feature type="region of interest" description="Disordered" evidence="1">
    <location>
        <begin position="1"/>
        <end position="96"/>
    </location>
</feature>
<evidence type="ECO:0000313" key="3">
    <source>
        <dbReference type="Proteomes" id="UP000237271"/>
    </source>
</evidence>
<dbReference type="AlphaFoldDB" id="A0A2P4XUR9"/>
<organism evidence="2 3">
    <name type="scientific">Phytophthora palmivora</name>
    <dbReference type="NCBI Taxonomy" id="4796"/>
    <lineage>
        <taxon>Eukaryota</taxon>
        <taxon>Sar</taxon>
        <taxon>Stramenopiles</taxon>
        <taxon>Oomycota</taxon>
        <taxon>Peronosporomycetes</taxon>
        <taxon>Peronosporales</taxon>
        <taxon>Peronosporaceae</taxon>
        <taxon>Phytophthora</taxon>
    </lineage>
</organism>
<feature type="compositionally biased region" description="Basic and acidic residues" evidence="1">
    <location>
        <begin position="32"/>
        <end position="74"/>
    </location>
</feature>
<feature type="compositionally biased region" description="Acidic residues" evidence="1">
    <location>
        <begin position="77"/>
        <end position="96"/>
    </location>
</feature>
<sequence>MSNEESSTKDDGHAEGVLEKPLAGEGNEQAEPETKECQTNGKEKRGKYGDVEDAKDVFNEEATDEMKEAEKKQNVEVNEDVDDEQEDDQVEQDDIQ</sequence>
<feature type="compositionally biased region" description="Basic and acidic residues" evidence="1">
    <location>
        <begin position="1"/>
        <end position="18"/>
    </location>
</feature>
<dbReference type="Proteomes" id="UP000237271">
    <property type="component" value="Unassembled WGS sequence"/>
</dbReference>
<comment type="caution">
    <text evidence="2">The sequence shown here is derived from an EMBL/GenBank/DDBJ whole genome shotgun (WGS) entry which is preliminary data.</text>
</comment>
<keyword evidence="3" id="KW-1185">Reference proteome</keyword>
<proteinExistence type="predicted"/>
<dbReference type="EMBL" id="NCKW01007893">
    <property type="protein sequence ID" value="POM69298.1"/>
    <property type="molecule type" value="Genomic_DNA"/>
</dbReference>
<reference evidence="2 3" key="1">
    <citation type="journal article" date="2017" name="Genome Biol. Evol.">
        <title>Phytophthora megakarya and P. palmivora, closely related causal agents of cacao black pod rot, underwent increases in genome sizes and gene numbers by different mechanisms.</title>
        <authorList>
            <person name="Ali S.S."/>
            <person name="Shao J."/>
            <person name="Lary D.J."/>
            <person name="Kronmiller B."/>
            <person name="Shen D."/>
            <person name="Strem M.D."/>
            <person name="Amoako-Attah I."/>
            <person name="Akrofi A.Y."/>
            <person name="Begoude B.A."/>
            <person name="Ten Hoopen G.M."/>
            <person name="Coulibaly K."/>
            <person name="Kebe B.I."/>
            <person name="Melnick R.L."/>
            <person name="Guiltinan M.J."/>
            <person name="Tyler B.M."/>
            <person name="Meinhardt L.W."/>
            <person name="Bailey B.A."/>
        </authorList>
    </citation>
    <scope>NUCLEOTIDE SEQUENCE [LARGE SCALE GENOMIC DNA]</scope>
    <source>
        <strain evidence="3">sbr112.9</strain>
    </source>
</reference>
<protein>
    <submittedName>
        <fullName evidence="2">Uncharacterized protein</fullName>
    </submittedName>
</protein>
<name>A0A2P4XUR9_9STRA</name>
<evidence type="ECO:0000256" key="1">
    <source>
        <dbReference type="SAM" id="MobiDB-lite"/>
    </source>
</evidence>